<keyword evidence="2 3" id="KW-0472">Membrane</keyword>
<feature type="transmembrane region" description="Helical" evidence="3">
    <location>
        <begin position="75"/>
        <end position="96"/>
    </location>
</feature>
<evidence type="ECO:0000256" key="2">
    <source>
        <dbReference type="ARBA" id="ARBA00023136"/>
    </source>
</evidence>
<sequence length="229" mass="24090">MRNRLRVLAFDIAAPLAAIAALLYIGLALSWPLWWVSLCSVLCLLIVQGVIVNVVLARRDGVTLGTDDDAPGLRLAVAGVAAAAVVAAVTVGYLRWTVPDRTFNNDRDEVVRIASSVSEATATFSPQSPTASIDRATAMMSPQQAEQFKNEFANVAKELTSKNVSATAATISAGVEALGPQVASVAVVLRGTQSAPGKPTDNAVMALRVALSKTDGRWLVDNVTPLHSR</sequence>
<dbReference type="GO" id="GO:0016020">
    <property type="term" value="C:membrane"/>
    <property type="evidence" value="ECO:0007669"/>
    <property type="project" value="UniProtKB-SubCell"/>
</dbReference>
<dbReference type="AlphaFoldDB" id="A0A0H5RS91"/>
<proteinExistence type="predicted"/>
<dbReference type="Proteomes" id="UP000199147">
    <property type="component" value="Unassembled WGS sequence"/>
</dbReference>
<dbReference type="OrthoDB" id="4761631at2"/>
<protein>
    <submittedName>
        <fullName evidence="4">Putative transmembrane protein</fullName>
    </submittedName>
</protein>
<reference evidence="5" key="1">
    <citation type="submission" date="2015-07" db="EMBL/GenBank/DDBJ databases">
        <authorList>
            <person name="Urmite Genomes"/>
        </authorList>
    </citation>
    <scope>NUCLEOTIDE SEQUENCE [LARGE SCALE GENOMIC DNA]</scope>
    <source>
        <strain evidence="5">type strain: ATCC 49404</strain>
    </source>
</reference>
<keyword evidence="3" id="KW-1133">Transmembrane helix</keyword>
<gene>
    <name evidence="4" type="ORF">BN2156_03914</name>
</gene>
<dbReference type="RefSeq" id="WP_090516605.1">
    <property type="nucleotide sequence ID" value="NZ_CWKH01000002.1"/>
</dbReference>
<accession>A0A0H5RS91</accession>
<organism evidence="4 5">
    <name type="scientific">Mycolicibacterium neworleansense</name>
    <dbReference type="NCBI Taxonomy" id="146018"/>
    <lineage>
        <taxon>Bacteria</taxon>
        <taxon>Bacillati</taxon>
        <taxon>Actinomycetota</taxon>
        <taxon>Actinomycetes</taxon>
        <taxon>Mycobacteriales</taxon>
        <taxon>Mycobacteriaceae</taxon>
        <taxon>Mycolicibacterium</taxon>
    </lineage>
</organism>
<keyword evidence="5" id="KW-1185">Reference proteome</keyword>
<evidence type="ECO:0000256" key="3">
    <source>
        <dbReference type="SAM" id="Phobius"/>
    </source>
</evidence>
<feature type="transmembrane region" description="Helical" evidence="3">
    <location>
        <begin position="7"/>
        <end position="27"/>
    </location>
</feature>
<dbReference type="PANTHER" id="PTHR37042:SF4">
    <property type="entry name" value="OUTER MEMBRANE PROTEIN RV1973"/>
    <property type="match status" value="1"/>
</dbReference>
<evidence type="ECO:0000313" key="4">
    <source>
        <dbReference type="EMBL" id="CRZ17035.1"/>
    </source>
</evidence>
<dbReference type="STRING" id="146018.BN2156_03914"/>
<feature type="transmembrane region" description="Helical" evidence="3">
    <location>
        <begin position="33"/>
        <end position="55"/>
    </location>
</feature>
<dbReference type="PANTHER" id="PTHR37042">
    <property type="entry name" value="OUTER MEMBRANE PROTEIN RV1973"/>
    <property type="match status" value="1"/>
</dbReference>
<name>A0A0H5RS91_9MYCO</name>
<keyword evidence="3 4" id="KW-0812">Transmembrane</keyword>
<dbReference type="EMBL" id="CWKH01000002">
    <property type="protein sequence ID" value="CRZ17035.1"/>
    <property type="molecule type" value="Genomic_DNA"/>
</dbReference>
<evidence type="ECO:0000313" key="5">
    <source>
        <dbReference type="Proteomes" id="UP000199147"/>
    </source>
</evidence>
<comment type="subcellular location">
    <subcellularLocation>
        <location evidence="1">Membrane</location>
    </subcellularLocation>
</comment>
<evidence type="ECO:0000256" key="1">
    <source>
        <dbReference type="ARBA" id="ARBA00004370"/>
    </source>
</evidence>